<dbReference type="Proteomes" id="UP000460718">
    <property type="component" value="Unassembled WGS sequence"/>
</dbReference>
<dbReference type="EMBL" id="QXGB01001932">
    <property type="protein sequence ID" value="KAE9183609.1"/>
    <property type="molecule type" value="Genomic_DNA"/>
</dbReference>
<dbReference type="Proteomes" id="UP000437068">
    <property type="component" value="Unassembled WGS sequence"/>
</dbReference>
<keyword evidence="11" id="KW-1185">Reference proteome</keyword>
<evidence type="ECO:0000313" key="12">
    <source>
        <dbReference type="Proteomes" id="UP000437068"/>
    </source>
</evidence>
<dbReference type="EMBL" id="QXGA01012688">
    <property type="protein sequence ID" value="KAE9053540.1"/>
    <property type="molecule type" value="Genomic_DNA"/>
</dbReference>
<evidence type="ECO:0000313" key="16">
    <source>
        <dbReference type="Proteomes" id="UP000460718"/>
    </source>
</evidence>
<organism evidence="4 15">
    <name type="scientific">Phytophthora fragariae</name>
    <dbReference type="NCBI Taxonomy" id="53985"/>
    <lineage>
        <taxon>Eukaryota</taxon>
        <taxon>Sar</taxon>
        <taxon>Stramenopiles</taxon>
        <taxon>Oomycota</taxon>
        <taxon>Peronosporomycetes</taxon>
        <taxon>Peronosporales</taxon>
        <taxon>Peronosporaceae</taxon>
        <taxon>Phytophthora</taxon>
    </lineage>
</organism>
<name>A0A6A3QYB8_9STRA</name>
<dbReference type="Proteomes" id="UP000486351">
    <property type="component" value="Unassembled WGS sequence"/>
</dbReference>
<evidence type="ECO:0000313" key="3">
    <source>
        <dbReference type="EMBL" id="KAE9053540.1"/>
    </source>
</evidence>
<evidence type="ECO:0000313" key="15">
    <source>
        <dbReference type="Proteomes" id="UP000441208"/>
    </source>
</evidence>
<dbReference type="EMBL" id="QXFW01007173">
    <property type="protein sequence ID" value="KAE8957625.1"/>
    <property type="molecule type" value="Genomic_DNA"/>
</dbReference>
<comment type="caution">
    <text evidence="4">The sequence shown here is derived from an EMBL/GenBank/DDBJ whole genome shotgun (WGS) entry which is preliminary data.</text>
</comment>
<dbReference type="EMBL" id="QXGE01001873">
    <property type="protein sequence ID" value="KAE9287307.1"/>
    <property type="molecule type" value="Genomic_DNA"/>
</dbReference>
<evidence type="ECO:0000313" key="7">
    <source>
        <dbReference type="EMBL" id="KAE9247143.1"/>
    </source>
</evidence>
<evidence type="ECO:0000313" key="11">
    <source>
        <dbReference type="Proteomes" id="UP000433483"/>
    </source>
</evidence>
<dbReference type="AlphaFoldDB" id="A0A6A3QYB8"/>
<evidence type="ECO:0000313" key="14">
    <source>
        <dbReference type="Proteomes" id="UP000440732"/>
    </source>
</evidence>
<dbReference type="EMBL" id="QXGD01000223">
    <property type="protein sequence ID" value="KAE9247143.1"/>
    <property type="molecule type" value="Genomic_DNA"/>
</dbReference>
<evidence type="ECO:0000313" key="17">
    <source>
        <dbReference type="Proteomes" id="UP000476176"/>
    </source>
</evidence>
<dbReference type="EMBL" id="QXGF01000126">
    <property type="protein sequence ID" value="KAE8946222.1"/>
    <property type="molecule type" value="Genomic_DNA"/>
</dbReference>
<dbReference type="Proteomes" id="UP000433483">
    <property type="component" value="Unassembled WGS sequence"/>
</dbReference>
<evidence type="ECO:0000313" key="4">
    <source>
        <dbReference type="EMBL" id="KAE9086082.1"/>
    </source>
</evidence>
<evidence type="ECO:0000313" key="10">
    <source>
        <dbReference type="Proteomes" id="UP000429523"/>
    </source>
</evidence>
<evidence type="ECO:0000313" key="18">
    <source>
        <dbReference type="Proteomes" id="UP000486351"/>
    </source>
</evidence>
<gene>
    <name evidence="9" type="ORF">PF001_g21043</name>
    <name evidence="7" type="ORF">PF002_g6419</name>
    <name evidence="5" type="ORF">PF004_g26229</name>
    <name evidence="6" type="ORF">PF005_g22020</name>
    <name evidence="3" type="ORF">PF006_g33526</name>
    <name evidence="4" type="ORF">PF007_g20907</name>
    <name evidence="8" type="ORF">PF008_g32600</name>
    <name evidence="1" type="ORF">PF009_g4147</name>
    <name evidence="2" type="ORF">PF011_g31075</name>
</gene>
<evidence type="ECO:0000313" key="1">
    <source>
        <dbReference type="EMBL" id="KAE8946222.1"/>
    </source>
</evidence>
<dbReference type="Proteomes" id="UP000440732">
    <property type="component" value="Unassembled WGS sequence"/>
</dbReference>
<reference evidence="10 11" key="1">
    <citation type="submission" date="2018-08" db="EMBL/GenBank/DDBJ databases">
        <title>Genomic investigation of the strawberry pathogen Phytophthora fragariae indicates pathogenicity is determined by transcriptional variation in three key races.</title>
        <authorList>
            <person name="Adams T.M."/>
            <person name="Armitage A.D."/>
            <person name="Sobczyk M.K."/>
            <person name="Bates H.J."/>
            <person name="Dunwell J.M."/>
            <person name="Nellist C.F."/>
            <person name="Harrison R.J."/>
        </authorList>
    </citation>
    <scope>NUCLEOTIDE SEQUENCE [LARGE SCALE GENOMIC DNA]</scope>
    <source>
        <strain evidence="9 12">A4</strain>
        <strain evidence="7 13">BC-1</strain>
        <strain evidence="5 17">BC-23</strain>
        <strain evidence="6 11">NOV-27</strain>
        <strain evidence="3 14">NOV-5</strain>
        <strain evidence="4 15">NOV-71</strain>
        <strain evidence="8 18">NOV-77</strain>
        <strain evidence="1 10">NOV-9</strain>
        <strain evidence="2 16">SCRP245</strain>
    </source>
</reference>
<sequence length="55" mass="5899">MAAILHYAFFKPGTLIEGSYAYGEVAMDAEGDVVPVRRVASGLWKDDDPLEGTAP</sequence>
<evidence type="ECO:0000313" key="2">
    <source>
        <dbReference type="EMBL" id="KAE8957625.1"/>
    </source>
</evidence>
<evidence type="ECO:0000313" key="13">
    <source>
        <dbReference type="Proteomes" id="UP000440367"/>
    </source>
</evidence>
<dbReference type="Proteomes" id="UP000440367">
    <property type="component" value="Unassembled WGS sequence"/>
</dbReference>
<dbReference type="Proteomes" id="UP000441208">
    <property type="component" value="Unassembled WGS sequence"/>
</dbReference>
<accession>A0A6A3QYB8</accession>
<dbReference type="Proteomes" id="UP000429523">
    <property type="component" value="Unassembled WGS sequence"/>
</dbReference>
<proteinExistence type="predicted"/>
<dbReference type="EMBL" id="QXFZ01001715">
    <property type="protein sequence ID" value="KAE9086082.1"/>
    <property type="molecule type" value="Genomic_DNA"/>
</dbReference>
<evidence type="ECO:0000313" key="5">
    <source>
        <dbReference type="EMBL" id="KAE9175982.1"/>
    </source>
</evidence>
<dbReference type="EMBL" id="QXFY01009505">
    <property type="protein sequence ID" value="KAE9262451.1"/>
    <property type="molecule type" value="Genomic_DNA"/>
</dbReference>
<evidence type="ECO:0000313" key="8">
    <source>
        <dbReference type="EMBL" id="KAE9262451.1"/>
    </source>
</evidence>
<dbReference type="EMBL" id="QXGC01003404">
    <property type="protein sequence ID" value="KAE9175982.1"/>
    <property type="molecule type" value="Genomic_DNA"/>
</dbReference>
<protein>
    <submittedName>
        <fullName evidence="4">Uncharacterized protein</fullName>
    </submittedName>
</protein>
<evidence type="ECO:0000313" key="6">
    <source>
        <dbReference type="EMBL" id="KAE9183609.1"/>
    </source>
</evidence>
<evidence type="ECO:0000313" key="9">
    <source>
        <dbReference type="EMBL" id="KAE9287307.1"/>
    </source>
</evidence>
<dbReference type="Proteomes" id="UP000476176">
    <property type="component" value="Unassembled WGS sequence"/>
</dbReference>